<accession>A0A1H9V5D9</accession>
<name>A0A1H9V5D9_9PSEU</name>
<dbReference type="AlphaFoldDB" id="A0A1H9V5D9"/>
<feature type="region of interest" description="Disordered" evidence="1">
    <location>
        <begin position="66"/>
        <end position="86"/>
    </location>
</feature>
<proteinExistence type="predicted"/>
<protein>
    <submittedName>
        <fullName evidence="2">Uncharacterized protein</fullName>
    </submittedName>
</protein>
<sequence>MNVAAERKKLDKLTADRDACVKEHVAAEREVTVRKDDLATAKKLLKEAEDKFASLGRNVKKTNEAVKAQERKVERAEAAAEKAKRS</sequence>
<evidence type="ECO:0000256" key="1">
    <source>
        <dbReference type="SAM" id="MobiDB-lite"/>
    </source>
</evidence>
<dbReference type="RefSeq" id="WP_143073550.1">
    <property type="nucleotide sequence ID" value="NZ_FOGI01000008.1"/>
</dbReference>
<organism evidence="2 3">
    <name type="scientific">Actinokineospora terrae</name>
    <dbReference type="NCBI Taxonomy" id="155974"/>
    <lineage>
        <taxon>Bacteria</taxon>
        <taxon>Bacillati</taxon>
        <taxon>Actinomycetota</taxon>
        <taxon>Actinomycetes</taxon>
        <taxon>Pseudonocardiales</taxon>
        <taxon>Pseudonocardiaceae</taxon>
        <taxon>Actinokineospora</taxon>
    </lineage>
</organism>
<dbReference type="InterPro" id="IPR053716">
    <property type="entry name" value="Flag_assembly_chemotaxis_eff"/>
</dbReference>
<reference evidence="3" key="1">
    <citation type="submission" date="2016-10" db="EMBL/GenBank/DDBJ databases">
        <authorList>
            <person name="Varghese N."/>
            <person name="Submissions S."/>
        </authorList>
    </citation>
    <scope>NUCLEOTIDE SEQUENCE [LARGE SCALE GENOMIC DNA]</scope>
    <source>
        <strain evidence="3">DSM 44260</strain>
    </source>
</reference>
<evidence type="ECO:0000313" key="2">
    <source>
        <dbReference type="EMBL" id="SES16956.1"/>
    </source>
</evidence>
<dbReference type="Gene3D" id="1.10.287.1700">
    <property type="match status" value="1"/>
</dbReference>
<dbReference type="Proteomes" id="UP000199051">
    <property type="component" value="Unassembled WGS sequence"/>
</dbReference>
<dbReference type="EMBL" id="FOGI01000008">
    <property type="protein sequence ID" value="SES16956.1"/>
    <property type="molecule type" value="Genomic_DNA"/>
</dbReference>
<evidence type="ECO:0000313" key="3">
    <source>
        <dbReference type="Proteomes" id="UP000199051"/>
    </source>
</evidence>
<gene>
    <name evidence="2" type="ORF">SAMN04487818_10875</name>
</gene>
<keyword evidence="3" id="KW-1185">Reference proteome</keyword>
<dbReference type="STRING" id="155974.SAMN04487818_10875"/>